<feature type="region of interest" description="Disordered" evidence="1">
    <location>
        <begin position="338"/>
        <end position="385"/>
    </location>
</feature>
<keyword evidence="3" id="KW-1185">Reference proteome</keyword>
<dbReference type="EMBL" id="JASBNA010000004">
    <property type="protein sequence ID" value="KAK7692551.1"/>
    <property type="molecule type" value="Genomic_DNA"/>
</dbReference>
<sequence length="385" mass="41441">MAYRYYQTSYPGWGQSQLQFGPPPIPNIQPQPHWSAWDFYNAHAVNPDPSLFYNIMDRTRQYRGSAGVGKHEARTWHRRIYSGLVPLTQVLPADIGSAAAYEAYRGWHHHRHILYSCLASDIEREREALIGLAAAEASHLWQYSGRPMDAYGLREALESAAMTASRIAYQVMEDGDEYSRANRSSVIDGSYEGGYDDGYSEPRYHRSRRHSSFGSLAAPGMVGGAGSAYGTPYTGAAPMPMLAGSSVGTGYGANSSPYYGGGGLPQSYNGTPSLGGGYVGNSNPVIPGQPVGGFAVPYPGSSGSYTGSSPYLGAGGQYPQAGYGHTVVAGQTAIPNVPPGSTIIIQQQPSKHRRSSTSSGHKHHHRSRSSDPMRRYGSSSVAYRV</sequence>
<gene>
    <name evidence="2" type="ORF">QCA50_004181</name>
</gene>
<evidence type="ECO:0000313" key="2">
    <source>
        <dbReference type="EMBL" id="KAK7692551.1"/>
    </source>
</evidence>
<evidence type="ECO:0000313" key="3">
    <source>
        <dbReference type="Proteomes" id="UP001385951"/>
    </source>
</evidence>
<accession>A0AAW0GSN4</accession>
<reference evidence="2 3" key="1">
    <citation type="submission" date="2022-09" db="EMBL/GenBank/DDBJ databases">
        <authorList>
            <person name="Palmer J.M."/>
        </authorList>
    </citation>
    <scope>NUCLEOTIDE SEQUENCE [LARGE SCALE GENOMIC DNA]</scope>
    <source>
        <strain evidence="2 3">DSM 7382</strain>
    </source>
</reference>
<dbReference type="AlphaFoldDB" id="A0AAW0GSN4"/>
<proteinExistence type="predicted"/>
<name>A0AAW0GSN4_9APHY</name>
<dbReference type="Proteomes" id="UP001385951">
    <property type="component" value="Unassembled WGS sequence"/>
</dbReference>
<comment type="caution">
    <text evidence="2">The sequence shown here is derived from an EMBL/GenBank/DDBJ whole genome shotgun (WGS) entry which is preliminary data.</text>
</comment>
<feature type="compositionally biased region" description="Basic residues" evidence="1">
    <location>
        <begin position="350"/>
        <end position="367"/>
    </location>
</feature>
<protein>
    <submittedName>
        <fullName evidence="2">Uncharacterized protein</fullName>
    </submittedName>
</protein>
<organism evidence="2 3">
    <name type="scientific">Cerrena zonata</name>
    <dbReference type="NCBI Taxonomy" id="2478898"/>
    <lineage>
        <taxon>Eukaryota</taxon>
        <taxon>Fungi</taxon>
        <taxon>Dikarya</taxon>
        <taxon>Basidiomycota</taxon>
        <taxon>Agaricomycotina</taxon>
        <taxon>Agaricomycetes</taxon>
        <taxon>Polyporales</taxon>
        <taxon>Cerrenaceae</taxon>
        <taxon>Cerrena</taxon>
    </lineage>
</organism>
<evidence type="ECO:0000256" key="1">
    <source>
        <dbReference type="SAM" id="MobiDB-lite"/>
    </source>
</evidence>